<dbReference type="AlphaFoldDB" id="A0A1M5VSM5"/>
<keyword evidence="1" id="KW-1133">Transmembrane helix</keyword>
<dbReference type="Proteomes" id="UP000189796">
    <property type="component" value="Chromosome I"/>
</dbReference>
<name>A0A1M5VSM5_9BRAD</name>
<proteinExistence type="predicted"/>
<keyword evidence="1" id="KW-0472">Membrane</keyword>
<evidence type="ECO:0000313" key="2">
    <source>
        <dbReference type="EMBL" id="SHH78178.1"/>
    </source>
</evidence>
<protein>
    <submittedName>
        <fullName evidence="2">Uncharacterized protein</fullName>
    </submittedName>
</protein>
<evidence type="ECO:0000256" key="1">
    <source>
        <dbReference type="SAM" id="Phobius"/>
    </source>
</evidence>
<evidence type="ECO:0000313" key="3">
    <source>
        <dbReference type="Proteomes" id="UP000189796"/>
    </source>
</evidence>
<sequence length="61" mass="6462">MYFVAAVLAVLSGMFYAAGHQEIGSAGVELCRYGSTFCENPIYVLVAAILAAVWGAFVSVR</sequence>
<accession>A0A1M5VSM5</accession>
<dbReference type="RefSeq" id="WP_079604597.1">
    <property type="nucleotide sequence ID" value="NZ_LT670817.1"/>
</dbReference>
<dbReference type="OrthoDB" id="8253942at2"/>
<gene>
    <name evidence="2" type="ORF">SAMN05443248_6147</name>
</gene>
<dbReference type="EMBL" id="LT670817">
    <property type="protein sequence ID" value="SHH78178.1"/>
    <property type="molecule type" value="Genomic_DNA"/>
</dbReference>
<organism evidence="2 3">
    <name type="scientific">Bradyrhizobium erythrophlei</name>
    <dbReference type="NCBI Taxonomy" id="1437360"/>
    <lineage>
        <taxon>Bacteria</taxon>
        <taxon>Pseudomonadati</taxon>
        <taxon>Pseudomonadota</taxon>
        <taxon>Alphaproteobacteria</taxon>
        <taxon>Hyphomicrobiales</taxon>
        <taxon>Nitrobacteraceae</taxon>
        <taxon>Bradyrhizobium</taxon>
    </lineage>
</organism>
<reference evidence="2 3" key="1">
    <citation type="submission" date="2016-11" db="EMBL/GenBank/DDBJ databases">
        <authorList>
            <person name="Jaros S."/>
            <person name="Januszkiewicz K."/>
            <person name="Wedrychowicz H."/>
        </authorList>
    </citation>
    <scope>NUCLEOTIDE SEQUENCE [LARGE SCALE GENOMIC DNA]</scope>
    <source>
        <strain evidence="2 3">GAS138</strain>
    </source>
</reference>
<keyword evidence="1" id="KW-0812">Transmembrane</keyword>
<feature type="transmembrane region" description="Helical" evidence="1">
    <location>
        <begin position="41"/>
        <end position="60"/>
    </location>
</feature>